<organism evidence="2 3">
    <name type="scientific">Wansuia hejianensis</name>
    <dbReference type="NCBI Taxonomy" id="2763667"/>
    <lineage>
        <taxon>Bacteria</taxon>
        <taxon>Bacillati</taxon>
        <taxon>Bacillota</taxon>
        <taxon>Clostridia</taxon>
        <taxon>Lachnospirales</taxon>
        <taxon>Lachnospiraceae</taxon>
        <taxon>Wansuia</taxon>
    </lineage>
</organism>
<reference evidence="2 3" key="1">
    <citation type="submission" date="2020-08" db="EMBL/GenBank/DDBJ databases">
        <authorList>
            <person name="Liu C."/>
            <person name="Sun Q."/>
        </authorList>
    </citation>
    <scope>NUCLEOTIDE SEQUENCE [LARGE SCALE GENOMIC DNA]</scope>
    <source>
        <strain evidence="2 3">NSJ-29</strain>
    </source>
</reference>
<dbReference type="Gene3D" id="2.60.120.10">
    <property type="entry name" value="Jelly Rolls"/>
    <property type="match status" value="2"/>
</dbReference>
<name>A0A7G9GHQ7_9FIRM</name>
<evidence type="ECO:0000259" key="1">
    <source>
        <dbReference type="Pfam" id="PF07883"/>
    </source>
</evidence>
<dbReference type="PANTHER" id="PTHR36114:SF1">
    <property type="entry name" value="16.7 KDA PROTEIN IN WHIE LOCUS"/>
    <property type="match status" value="1"/>
</dbReference>
<dbReference type="AlphaFoldDB" id="A0A7G9GHQ7"/>
<sequence>MGKLGGLDKKAFVTHVDDVEWKEVGDGLRIKELLCEKTAGKTEFYFGVAELEAGKDIPLHRYNLAHCNYILEGEVWARLGRQRFQLEAEASNYFSIGVPHAYEASGKNGVRFLYCFATDNEIGENIKCEPVAEEVARAYYQPNCPTDLMNPSGAGGSRWAAAGDADPYIMVEAAQGSRSQFFTSTFDEGKGCKEFWWGRCITKPNCRYTPHFHEQPEIFYILSGHGTMYGGSEIFQVTPGSLFYAPKNCMHGMVNDGNDTLLALYACNLEVAGSSYNREEIADVPIVAPADRTNLMLSKV</sequence>
<dbReference type="Pfam" id="PF07883">
    <property type="entry name" value="Cupin_2"/>
    <property type="match status" value="1"/>
</dbReference>
<protein>
    <submittedName>
        <fullName evidence="2">Cupin domain-containing protein</fullName>
    </submittedName>
</protein>
<dbReference type="InterPro" id="IPR014710">
    <property type="entry name" value="RmlC-like_jellyroll"/>
</dbReference>
<keyword evidence="3" id="KW-1185">Reference proteome</keyword>
<dbReference type="SUPFAM" id="SSF51182">
    <property type="entry name" value="RmlC-like cupins"/>
    <property type="match status" value="1"/>
</dbReference>
<evidence type="ECO:0000313" key="2">
    <source>
        <dbReference type="EMBL" id="QNM10339.1"/>
    </source>
</evidence>
<dbReference type="PANTHER" id="PTHR36114">
    <property type="entry name" value="16.7 KDA PROTEIN IN WHIE LOCUS"/>
    <property type="match status" value="1"/>
</dbReference>
<dbReference type="InterPro" id="IPR011051">
    <property type="entry name" value="RmlC_Cupin_sf"/>
</dbReference>
<evidence type="ECO:0000313" key="3">
    <source>
        <dbReference type="Proteomes" id="UP000515860"/>
    </source>
</evidence>
<proteinExistence type="predicted"/>
<dbReference type="InterPro" id="IPR013096">
    <property type="entry name" value="Cupin_2"/>
</dbReference>
<dbReference type="InterPro" id="IPR052044">
    <property type="entry name" value="PKS_Associated_Protein"/>
</dbReference>
<feature type="domain" description="Cupin type-2" evidence="1">
    <location>
        <begin position="203"/>
        <end position="264"/>
    </location>
</feature>
<accession>A0A7G9GHQ7</accession>
<gene>
    <name evidence="2" type="ORF">H9Q79_08780</name>
</gene>
<dbReference type="Proteomes" id="UP000515860">
    <property type="component" value="Chromosome"/>
</dbReference>
<dbReference type="RefSeq" id="WP_249329659.1">
    <property type="nucleotide sequence ID" value="NZ_CP060635.1"/>
</dbReference>
<dbReference type="KEGG" id="whj:H9Q79_08780"/>
<dbReference type="EMBL" id="CP060635">
    <property type="protein sequence ID" value="QNM10339.1"/>
    <property type="molecule type" value="Genomic_DNA"/>
</dbReference>